<evidence type="ECO:0000313" key="1">
    <source>
        <dbReference type="EMBL" id="UYH52092.1"/>
    </source>
</evidence>
<dbReference type="Pfam" id="PF13289">
    <property type="entry name" value="SIR2_2"/>
    <property type="match status" value="1"/>
</dbReference>
<name>A0ABY6GL94_9PROT</name>
<protein>
    <submittedName>
        <fullName evidence="1">SIR2 family protein</fullName>
    </submittedName>
</protein>
<evidence type="ECO:0000313" key="2">
    <source>
        <dbReference type="Proteomes" id="UP001163831"/>
    </source>
</evidence>
<dbReference type="RefSeq" id="WP_319807687.1">
    <property type="nucleotide sequence ID" value="NZ_CP107052.1"/>
</dbReference>
<accession>A0ABY6GL94</accession>
<sequence>MGREKTSGHIPFLAKLAARDSNLGRTHFFTLNYDTLYEQAMEELGIQYFDGFSGKSNARFDPAVYGLDIYYPGDVAEGRVRRFDKFLHFYKLHGSIHWFPDPSGDMRARHHDLEFAATYRGADAAEKAEYLVSKSFESIGSFGILPTSQKFTQTLNMPYAHLFRLFHARLHQPQTFLLVLGYGFGDDHVTRMIEAALMNPSLVMLVVEPNPGSAIVERVRRYQSLGRRAFVLTERVDDGANCSFKTATFADFAQNVMPDVKWLNDYRRLRNFEEQLRRTDDRPSKKPEASI</sequence>
<keyword evidence="2" id="KW-1185">Reference proteome</keyword>
<proteinExistence type="predicted"/>
<organism evidence="1 2">
    <name type="scientific">Candidatus Kirkpatrickella diaphorinae</name>
    <dbReference type="NCBI Taxonomy" id="2984322"/>
    <lineage>
        <taxon>Bacteria</taxon>
        <taxon>Pseudomonadati</taxon>
        <taxon>Pseudomonadota</taxon>
        <taxon>Alphaproteobacteria</taxon>
        <taxon>Acetobacterales</taxon>
        <taxon>Acetobacteraceae</taxon>
        <taxon>Candidatus Kirkpatrickella</taxon>
    </lineage>
</organism>
<dbReference type="Proteomes" id="UP001163831">
    <property type="component" value="Chromosome"/>
</dbReference>
<gene>
    <name evidence="1" type="ORF">N5W20_04360</name>
</gene>
<reference evidence="1" key="1">
    <citation type="submission" date="2022-10" db="EMBL/GenBank/DDBJ databases">
        <title>Candidatus Kirkpatrella diaphorinas gen. nov., sp. nov., an uncultured endosymbiont identified in a population of Diaphorina citri from Hawaii.</title>
        <authorList>
            <person name="Henry E.M."/>
            <person name="Carlson C.R."/>
            <person name="Kuo Y.-W."/>
        </authorList>
    </citation>
    <scope>NUCLEOTIDE SEQUENCE</scope>
    <source>
        <strain evidence="1">CADCRV1</strain>
    </source>
</reference>
<dbReference type="EMBL" id="CP107052">
    <property type="protein sequence ID" value="UYH52092.1"/>
    <property type="molecule type" value="Genomic_DNA"/>
</dbReference>